<dbReference type="GO" id="GO:0005524">
    <property type="term" value="F:ATP binding"/>
    <property type="evidence" value="ECO:0007669"/>
    <property type="project" value="UniProtKB-KW"/>
</dbReference>
<evidence type="ECO:0000256" key="2">
    <source>
        <dbReference type="ARBA" id="ARBA00022448"/>
    </source>
</evidence>
<evidence type="ECO:0000256" key="1">
    <source>
        <dbReference type="ARBA" id="ARBA00005417"/>
    </source>
</evidence>
<dbReference type="Gene3D" id="3.40.50.300">
    <property type="entry name" value="P-loop containing nucleotide triphosphate hydrolases"/>
    <property type="match status" value="1"/>
</dbReference>
<comment type="similarity">
    <text evidence="1">Belongs to the ABC transporter superfamily.</text>
</comment>
<dbReference type="EMBL" id="JBHTBW010000019">
    <property type="protein sequence ID" value="MFC7440880.1"/>
    <property type="molecule type" value="Genomic_DNA"/>
</dbReference>
<proteinExistence type="inferred from homology"/>
<dbReference type="PANTHER" id="PTHR43067:SF3">
    <property type="entry name" value="MALTOSE ABC TRANSPORTER, ATP-BINDING PROTEIN"/>
    <property type="match status" value="1"/>
</dbReference>
<evidence type="ECO:0000259" key="5">
    <source>
        <dbReference type="Pfam" id="PF08352"/>
    </source>
</evidence>
<dbReference type="InterPro" id="IPR013563">
    <property type="entry name" value="Oligopep_ABC_C"/>
</dbReference>
<reference evidence="7" key="1">
    <citation type="journal article" date="2019" name="Int. J. Syst. Evol. Microbiol.">
        <title>The Global Catalogue of Microorganisms (GCM) 10K type strain sequencing project: providing services to taxonomists for standard genome sequencing and annotation.</title>
        <authorList>
            <consortium name="The Broad Institute Genomics Platform"/>
            <consortium name="The Broad Institute Genome Sequencing Center for Infectious Disease"/>
            <person name="Wu L."/>
            <person name="Ma J."/>
        </authorList>
    </citation>
    <scope>NUCLEOTIDE SEQUENCE [LARGE SCALE GENOMIC DNA]</scope>
    <source>
        <strain evidence="7">CGMCC 1.12942</strain>
    </source>
</reference>
<gene>
    <name evidence="6" type="ORF">ACFQNG_06910</name>
</gene>
<evidence type="ECO:0000256" key="4">
    <source>
        <dbReference type="ARBA" id="ARBA00022840"/>
    </source>
</evidence>
<evidence type="ECO:0000313" key="6">
    <source>
        <dbReference type="EMBL" id="MFC7440880.1"/>
    </source>
</evidence>
<evidence type="ECO:0000313" key="7">
    <source>
        <dbReference type="Proteomes" id="UP001596500"/>
    </source>
</evidence>
<keyword evidence="3" id="KW-0547">Nucleotide-binding</keyword>
<sequence>MADHVAVMYAGKVIEEAPVLELFQRPKHPYTQALLSAVPIPDPTRRRERIVLKGDIPSPINPPSGCKFHTRCPLAEPICRDQVPVVREVGVGHQVACHLA</sequence>
<protein>
    <submittedName>
        <fullName evidence="6">Oligopeptide/dipeptide ABC transporter ATP-binding protein</fullName>
    </submittedName>
</protein>
<name>A0ABW2RIW6_9BACL</name>
<comment type="caution">
    <text evidence="6">The sequence shown here is derived from an EMBL/GenBank/DDBJ whole genome shotgun (WGS) entry which is preliminary data.</text>
</comment>
<dbReference type="Pfam" id="PF08352">
    <property type="entry name" value="oligo_HPY"/>
    <property type="match status" value="1"/>
</dbReference>
<organism evidence="6 7">
    <name type="scientific">Laceyella putida</name>
    <dbReference type="NCBI Taxonomy" id="110101"/>
    <lineage>
        <taxon>Bacteria</taxon>
        <taxon>Bacillati</taxon>
        <taxon>Bacillota</taxon>
        <taxon>Bacilli</taxon>
        <taxon>Bacillales</taxon>
        <taxon>Thermoactinomycetaceae</taxon>
        <taxon>Laceyella</taxon>
    </lineage>
</organism>
<keyword evidence="7" id="KW-1185">Reference proteome</keyword>
<dbReference type="SUPFAM" id="SSF52540">
    <property type="entry name" value="P-loop containing nucleoside triphosphate hydrolases"/>
    <property type="match status" value="1"/>
</dbReference>
<keyword evidence="2" id="KW-0813">Transport</keyword>
<evidence type="ECO:0000256" key="3">
    <source>
        <dbReference type="ARBA" id="ARBA00022741"/>
    </source>
</evidence>
<dbReference type="InterPro" id="IPR027417">
    <property type="entry name" value="P-loop_NTPase"/>
</dbReference>
<dbReference type="RefSeq" id="WP_379864163.1">
    <property type="nucleotide sequence ID" value="NZ_JBHTBW010000019.1"/>
</dbReference>
<dbReference type="Proteomes" id="UP001596500">
    <property type="component" value="Unassembled WGS sequence"/>
</dbReference>
<dbReference type="PANTHER" id="PTHR43067">
    <property type="entry name" value="OLIGOPEPTIDE/DIPEPTIDE ABC TRANSPORTER, ATPASE SUBUNIT"/>
    <property type="match status" value="1"/>
</dbReference>
<accession>A0ABW2RIW6</accession>
<keyword evidence="4 6" id="KW-0067">ATP-binding</keyword>
<feature type="domain" description="Oligopeptide/dipeptide ABC transporter C-terminal" evidence="5">
    <location>
        <begin position="14"/>
        <end position="79"/>
    </location>
</feature>
<dbReference type="NCBIfam" id="TIGR01727">
    <property type="entry name" value="oligo_HPY"/>
    <property type="match status" value="1"/>
</dbReference>